<reference evidence="1" key="1">
    <citation type="submission" date="2021-01" db="EMBL/GenBank/DDBJ databases">
        <authorList>
            <person name="Sun Q."/>
        </authorList>
    </citation>
    <scope>NUCLEOTIDE SEQUENCE</scope>
    <source>
        <strain evidence="1">YIM B02566</strain>
    </source>
</reference>
<keyword evidence="2" id="KW-1185">Reference proteome</keyword>
<accession>A0ACC5QYR1</accession>
<evidence type="ECO:0000313" key="2">
    <source>
        <dbReference type="Proteomes" id="UP000616151"/>
    </source>
</evidence>
<organism evidence="1 2">
    <name type="scientific">Taklimakanibacter albus</name>
    <dbReference type="NCBI Taxonomy" id="2800327"/>
    <lineage>
        <taxon>Bacteria</taxon>
        <taxon>Pseudomonadati</taxon>
        <taxon>Pseudomonadota</taxon>
        <taxon>Alphaproteobacteria</taxon>
        <taxon>Hyphomicrobiales</taxon>
        <taxon>Aestuariivirgaceae</taxon>
        <taxon>Taklimakanibacter</taxon>
    </lineage>
</organism>
<dbReference type="EMBL" id="JAENHL010000004">
    <property type="protein sequence ID" value="MBK1865313.1"/>
    <property type="molecule type" value="Genomic_DNA"/>
</dbReference>
<dbReference type="Proteomes" id="UP000616151">
    <property type="component" value="Unassembled WGS sequence"/>
</dbReference>
<gene>
    <name evidence="1" type="ORF">JHL16_03030</name>
</gene>
<name>A0ACC5QYR1_9HYPH</name>
<evidence type="ECO:0000313" key="1">
    <source>
        <dbReference type="EMBL" id="MBK1865313.1"/>
    </source>
</evidence>
<comment type="caution">
    <text evidence="1">The sequence shown here is derived from an EMBL/GenBank/DDBJ whole genome shotgun (WGS) entry which is preliminary data.</text>
</comment>
<proteinExistence type="predicted"/>
<protein>
    <submittedName>
        <fullName evidence="1">GNAT family N-acetyltransferase</fullName>
    </submittedName>
</protein>
<sequence>MPSLERLADDWRGLHGRSTHPHSVFQSAEWCLAWARHYAKPEHGIEPCVVTGYQDGSLVFLWPLMKVRKGPFTLLRWLSDPFAQYGDVLVAPGVDARPWCRGALEFLRRLKGIDCLRLRHVRADAAIAPFLRDEFHRAGDTEEAPFLDLTAYPTEADYDKRYSREQRKRRGKIRKSLEAMGPVEFATMPAGSLMDRAMEQAVAQKRLWLAERGLYSQPLMCALLEPFLREFSRSATGAISLVTSCLTAGNRPISWEIGLRCGTTHFGFITAHDTSLTDASPARLHMDLSQRQAIRDGMRVFDLMVPGDPHKQSWSSGRTEVHDFHAPLSLAGRLYGHGYLSLLRPLIRRLYFKAPATIRARFTRLFSA</sequence>